<evidence type="ECO:0000256" key="6">
    <source>
        <dbReference type="ARBA" id="ARBA00023326"/>
    </source>
</evidence>
<name>A0ABR5BBR4_CRYGA</name>
<reference evidence="11 12" key="1">
    <citation type="submission" date="2015-01" db="EMBL/GenBank/DDBJ databases">
        <title>The Genome Sequence of Cryptococcus gattii CA1873.</title>
        <authorList>
            <consortium name="The Broad Institute Genomics Platform"/>
            <person name="Cuomo C."/>
            <person name="Litvintseva A."/>
            <person name="Chen Y."/>
            <person name="Heitman J."/>
            <person name="Sun S."/>
            <person name="Springer D."/>
            <person name="Dromer F."/>
            <person name="Young S."/>
            <person name="Zeng Q."/>
            <person name="Gargeya S."/>
            <person name="Abouelleil A."/>
            <person name="Alvarado L."/>
            <person name="Chapman S.B."/>
            <person name="Gainer-Dewar J."/>
            <person name="Goldberg J."/>
            <person name="Griggs A."/>
            <person name="Gujja S."/>
            <person name="Hansen M."/>
            <person name="Howarth C."/>
            <person name="Imamovic A."/>
            <person name="Larimer J."/>
            <person name="Murphy C."/>
            <person name="Naylor J."/>
            <person name="Pearson M."/>
            <person name="Priest M."/>
            <person name="Roberts A."/>
            <person name="Saif S."/>
            <person name="Shea T."/>
            <person name="Sykes S."/>
            <person name="Wortman J."/>
            <person name="Nusbaum C."/>
            <person name="Birren B."/>
        </authorList>
    </citation>
    <scope>NUCLEOTIDE SEQUENCE [LARGE SCALE GENOMIC DNA]</scope>
    <source>
        <strain evidence="11 12">CA1873</strain>
    </source>
</reference>
<dbReference type="PANTHER" id="PTHR11177">
    <property type="entry name" value="CHITINASE"/>
    <property type="match status" value="1"/>
</dbReference>
<dbReference type="InterPro" id="IPR029070">
    <property type="entry name" value="Chitinase_insertion_sf"/>
</dbReference>
<dbReference type="PROSITE" id="PS51910">
    <property type="entry name" value="GH18_2"/>
    <property type="match status" value="1"/>
</dbReference>
<evidence type="ECO:0000256" key="7">
    <source>
        <dbReference type="RuleBase" id="RU000489"/>
    </source>
</evidence>
<keyword evidence="3" id="KW-0146">Chitin degradation</keyword>
<evidence type="ECO:0000313" key="12">
    <source>
        <dbReference type="Proteomes" id="UP000053800"/>
    </source>
</evidence>
<feature type="signal peptide" evidence="9">
    <location>
        <begin position="1"/>
        <end position="21"/>
    </location>
</feature>
<feature type="region of interest" description="Disordered" evidence="8">
    <location>
        <begin position="326"/>
        <end position="374"/>
    </location>
</feature>
<sequence>MLLSTPALLSFALLFVSQSSAQGRTAPPGRHRHPRIFKDLQERGQLDERLLPITTTTTVMVPMTATRTVWVDPTQLVLGGGDDVGDSNVSSDISSVWSSQASPSTGGVSANSEAALPAASASSSISDLTSSAYNTDTQSSSFATSSYIEDVTATSSLLPDSLPTSSSISSHNSSFSVPQFEVPSSITGLATSPATVTDSVSSTFAGEPTSIESSSSHPTAADPAVSLSASTSGSTESSSSRPTSLPQTESATESEDLSSASTSIASSAAISDKVNASESQPVSATSTESSSISETASASLSGNESISLSGSFSISATSTETASVTETASSSKSGFESSATGSEAASASATETESKTKSHGNSWETSTSSSSDWASATQTSSSLSVSETATESSSLTASGTASISDSLTWSESTSTSSTATATISESSVATSAASASASASATSSSATSTLASTLMLGYYPDWSSYYLSPESVDWDRFDILDFAFAIPNSDGSLYFTDDSSTDSLQRLVSTGHAAGKRVKLSIGGWTGSAYFSTIVADNSLRATFVSNIYDMYEQYNLDGIDIDWEYPGTAGADGNAVSSSDSANFLIFLQELRATLPSEAIITTATQVWPFAGSDGNPMSDVSEFAKVLDWILIMNYDVWGSSSTPGPNAPLSDGCGNSTQPLANAYAAVSSWTTAGMPANKITLGVPAYGYIQVSSASSLIQRRSLPLLPHKRSKHTKKASGVTVTNESGGTTDGQVMWYGLLDQGALTLSDGEYVGAGGFTRHWDSCSSTPWLKSSKSGQIITYDDPESMNLKAQFAAQAGLRGCNVFSIDGDWTGSGWPLTDAVRSGLGLSAV</sequence>
<dbReference type="Proteomes" id="UP000053800">
    <property type="component" value="Unassembled WGS sequence"/>
</dbReference>
<evidence type="ECO:0000256" key="3">
    <source>
        <dbReference type="ARBA" id="ARBA00023024"/>
    </source>
</evidence>
<accession>A0ABR5BBR4</accession>
<keyword evidence="2 7" id="KW-0378">Hydrolase</keyword>
<keyword evidence="5 7" id="KW-0326">Glycosidase</keyword>
<gene>
    <name evidence="11" type="ORF">I314_03413</name>
</gene>
<evidence type="ECO:0000256" key="8">
    <source>
        <dbReference type="SAM" id="MobiDB-lite"/>
    </source>
</evidence>
<dbReference type="SMART" id="SM00636">
    <property type="entry name" value="Glyco_18"/>
    <property type="match status" value="1"/>
</dbReference>
<evidence type="ECO:0000256" key="4">
    <source>
        <dbReference type="ARBA" id="ARBA00023277"/>
    </source>
</evidence>
<evidence type="ECO:0000256" key="9">
    <source>
        <dbReference type="SAM" id="SignalP"/>
    </source>
</evidence>
<organism evidence="11 12">
    <name type="scientific">Cryptococcus bacillisporus CA1873</name>
    <dbReference type="NCBI Taxonomy" id="1296111"/>
    <lineage>
        <taxon>Eukaryota</taxon>
        <taxon>Fungi</taxon>
        <taxon>Dikarya</taxon>
        <taxon>Basidiomycota</taxon>
        <taxon>Agaricomycotina</taxon>
        <taxon>Tremellomycetes</taxon>
        <taxon>Tremellales</taxon>
        <taxon>Cryptococcaceae</taxon>
        <taxon>Cryptococcus</taxon>
        <taxon>Cryptococcus gattii species complex</taxon>
    </lineage>
</organism>
<dbReference type="Gene3D" id="3.10.50.10">
    <property type="match status" value="1"/>
</dbReference>
<keyword evidence="12" id="KW-1185">Reference proteome</keyword>
<feature type="compositionally biased region" description="Low complexity" evidence="8">
    <location>
        <begin position="257"/>
        <end position="272"/>
    </location>
</feature>
<feature type="compositionally biased region" description="Polar residues" evidence="8">
    <location>
        <begin position="199"/>
        <end position="218"/>
    </location>
</feature>
<evidence type="ECO:0000259" key="10">
    <source>
        <dbReference type="PROSITE" id="PS51910"/>
    </source>
</evidence>
<dbReference type="EMBL" id="KN848896">
    <property type="protein sequence ID" value="KIR62470.1"/>
    <property type="molecule type" value="Genomic_DNA"/>
</dbReference>
<keyword evidence="6" id="KW-0624">Polysaccharide degradation</keyword>
<feature type="domain" description="GH18" evidence="10">
    <location>
        <begin position="453"/>
        <end position="834"/>
    </location>
</feature>
<protein>
    <submittedName>
        <fullName evidence="11">Chitinase</fullName>
    </submittedName>
</protein>
<comment type="catalytic activity">
    <reaction evidence="1">
        <text>Random endo-hydrolysis of N-acetyl-beta-D-glucosaminide (1-&gt;4)-beta-linkages in chitin and chitodextrins.</text>
        <dbReference type="EC" id="3.2.1.14"/>
    </reaction>
</comment>
<dbReference type="InterPro" id="IPR001223">
    <property type="entry name" value="Glyco_hydro18_cat"/>
</dbReference>
<feature type="chain" id="PRO_5046500022" evidence="9">
    <location>
        <begin position="22"/>
        <end position="836"/>
    </location>
</feature>
<feature type="compositionally biased region" description="Low complexity" evidence="8">
    <location>
        <begin position="89"/>
        <end position="99"/>
    </location>
</feature>
<evidence type="ECO:0000313" key="11">
    <source>
        <dbReference type="EMBL" id="KIR62470.1"/>
    </source>
</evidence>
<feature type="compositionally biased region" description="Low complexity" evidence="8">
    <location>
        <begin position="326"/>
        <end position="351"/>
    </location>
</feature>
<dbReference type="InterPro" id="IPR001579">
    <property type="entry name" value="Glyco_hydro_18_chit_AS"/>
</dbReference>
<evidence type="ECO:0000256" key="2">
    <source>
        <dbReference type="ARBA" id="ARBA00022801"/>
    </source>
</evidence>
<evidence type="ECO:0000256" key="5">
    <source>
        <dbReference type="ARBA" id="ARBA00023295"/>
    </source>
</evidence>
<feature type="compositionally biased region" description="Low complexity" evidence="8">
    <location>
        <begin position="362"/>
        <end position="374"/>
    </location>
</feature>
<dbReference type="InterPro" id="IPR050314">
    <property type="entry name" value="Glycosyl_Hydrlase_18"/>
</dbReference>
<dbReference type="InterPro" id="IPR011583">
    <property type="entry name" value="Chitinase_II/V-like_cat"/>
</dbReference>
<proteinExistence type="predicted"/>
<keyword evidence="4" id="KW-0119">Carbohydrate metabolism</keyword>
<dbReference type="InterPro" id="IPR017853">
    <property type="entry name" value="GH"/>
</dbReference>
<evidence type="ECO:0000256" key="1">
    <source>
        <dbReference type="ARBA" id="ARBA00000822"/>
    </source>
</evidence>
<dbReference type="PANTHER" id="PTHR11177:SF392">
    <property type="entry name" value="HAP41P"/>
    <property type="match status" value="1"/>
</dbReference>
<dbReference type="SUPFAM" id="SSF51445">
    <property type="entry name" value="(Trans)glycosidases"/>
    <property type="match status" value="1"/>
</dbReference>
<feature type="region of interest" description="Disordered" evidence="8">
    <location>
        <begin position="89"/>
        <end position="111"/>
    </location>
</feature>
<dbReference type="Pfam" id="PF00704">
    <property type="entry name" value="Glyco_hydro_18"/>
    <property type="match status" value="1"/>
</dbReference>
<dbReference type="PROSITE" id="PS01095">
    <property type="entry name" value="GH18_1"/>
    <property type="match status" value="1"/>
</dbReference>
<keyword evidence="9" id="KW-0732">Signal</keyword>
<feature type="region of interest" description="Disordered" evidence="8">
    <location>
        <begin position="199"/>
        <end position="304"/>
    </location>
</feature>
<feature type="compositionally biased region" description="Low complexity" evidence="8">
    <location>
        <begin position="226"/>
        <end position="244"/>
    </location>
</feature>
<dbReference type="Gene3D" id="3.20.20.80">
    <property type="entry name" value="Glycosidases"/>
    <property type="match status" value="1"/>
</dbReference>
<feature type="compositionally biased region" description="Low complexity" evidence="8">
    <location>
        <begin position="283"/>
        <end position="304"/>
    </location>
</feature>